<keyword evidence="5" id="KW-0804">Transcription</keyword>
<evidence type="ECO:0000313" key="8">
    <source>
        <dbReference type="EMBL" id="KAF4240456.1"/>
    </source>
</evidence>
<name>A0A8H4HAC5_9EURO</name>
<evidence type="ECO:0000256" key="3">
    <source>
        <dbReference type="ARBA" id="ARBA00023015"/>
    </source>
</evidence>
<dbReference type="Pfam" id="PF04082">
    <property type="entry name" value="Fungal_trans"/>
    <property type="match status" value="1"/>
</dbReference>
<dbReference type="InterPro" id="IPR036864">
    <property type="entry name" value="Zn2-C6_fun-type_DNA-bd_sf"/>
</dbReference>
<evidence type="ECO:0000259" key="7">
    <source>
        <dbReference type="PROSITE" id="PS50048"/>
    </source>
</evidence>
<dbReference type="Proteomes" id="UP000653565">
    <property type="component" value="Unassembled WGS sequence"/>
</dbReference>
<reference evidence="8" key="2">
    <citation type="submission" date="2020-04" db="EMBL/GenBank/DDBJ databases">
        <authorList>
            <person name="Santos R.A.C."/>
            <person name="Steenwyk J.L."/>
            <person name="Rivero-Menendez O."/>
            <person name="Mead M.E."/>
            <person name="Silva L.P."/>
            <person name="Bastos R.W."/>
            <person name="Alastruey-Izquierdo A."/>
            <person name="Goldman G.H."/>
            <person name="Rokas A."/>
        </authorList>
    </citation>
    <scope>NUCLEOTIDE SEQUENCE</scope>
    <source>
        <strain evidence="8">CNM-CM6805</strain>
    </source>
</reference>
<keyword evidence="9" id="KW-1185">Reference proteome</keyword>
<dbReference type="InterPro" id="IPR007219">
    <property type="entry name" value="XnlR_reg_dom"/>
</dbReference>
<evidence type="ECO:0000256" key="4">
    <source>
        <dbReference type="ARBA" id="ARBA00023125"/>
    </source>
</evidence>
<dbReference type="CDD" id="cd12148">
    <property type="entry name" value="fungal_TF_MHR"/>
    <property type="match status" value="1"/>
</dbReference>
<dbReference type="GO" id="GO:0006351">
    <property type="term" value="P:DNA-templated transcription"/>
    <property type="evidence" value="ECO:0007669"/>
    <property type="project" value="InterPro"/>
</dbReference>
<dbReference type="GO" id="GO:0000981">
    <property type="term" value="F:DNA-binding transcription factor activity, RNA polymerase II-specific"/>
    <property type="evidence" value="ECO:0007669"/>
    <property type="project" value="InterPro"/>
</dbReference>
<keyword evidence="3" id="KW-0805">Transcription regulation</keyword>
<dbReference type="SMART" id="SM00906">
    <property type="entry name" value="Fungal_trans"/>
    <property type="match status" value="1"/>
</dbReference>
<dbReference type="PROSITE" id="PS00463">
    <property type="entry name" value="ZN2_CY6_FUNGAL_1"/>
    <property type="match status" value="1"/>
</dbReference>
<dbReference type="CDD" id="cd00067">
    <property type="entry name" value="GAL4"/>
    <property type="match status" value="1"/>
</dbReference>
<reference evidence="8" key="1">
    <citation type="journal article" date="2020" name="bioRxiv">
        <title>Genomic and phenotypic heterogeneity of clinical isolates of the human pathogens Aspergillus fumigatus, Aspergillus lentulus and Aspergillus fumigatiaffinis.</title>
        <authorList>
            <person name="dos Santos R.A.C."/>
            <person name="Steenwyk J.L."/>
            <person name="Rivero-Menendez O."/>
            <person name="Mead M.E."/>
            <person name="Silva L.P."/>
            <person name="Bastos R.W."/>
            <person name="Alastruey-Izquierdo A."/>
            <person name="Goldman G.H."/>
            <person name="Rokas A."/>
        </authorList>
    </citation>
    <scope>NUCLEOTIDE SEQUENCE</scope>
    <source>
        <strain evidence="8">CNM-CM6805</strain>
    </source>
</reference>
<accession>A0A8H4HAC5</accession>
<dbReference type="GO" id="GO:0005634">
    <property type="term" value="C:nucleus"/>
    <property type="evidence" value="ECO:0007669"/>
    <property type="project" value="UniProtKB-SubCell"/>
</dbReference>
<comment type="subcellular location">
    <subcellularLocation>
        <location evidence="1">Nucleus</location>
    </subcellularLocation>
</comment>
<evidence type="ECO:0000256" key="2">
    <source>
        <dbReference type="ARBA" id="ARBA00022723"/>
    </source>
</evidence>
<evidence type="ECO:0000256" key="1">
    <source>
        <dbReference type="ARBA" id="ARBA00004123"/>
    </source>
</evidence>
<keyword evidence="4" id="KW-0238">DNA-binding</keyword>
<dbReference type="PANTHER" id="PTHR31001">
    <property type="entry name" value="UNCHARACTERIZED TRANSCRIPTIONAL REGULATORY PROTEIN"/>
    <property type="match status" value="1"/>
</dbReference>
<gene>
    <name evidence="8" type="ORF">CNMCM6805_004976</name>
</gene>
<dbReference type="EMBL" id="JAAAPX010000026">
    <property type="protein sequence ID" value="KAF4240456.1"/>
    <property type="molecule type" value="Genomic_DNA"/>
</dbReference>
<dbReference type="OrthoDB" id="4898680at2759"/>
<organism evidence="8 9">
    <name type="scientific">Aspergillus fumigatiaffinis</name>
    <dbReference type="NCBI Taxonomy" id="340414"/>
    <lineage>
        <taxon>Eukaryota</taxon>
        <taxon>Fungi</taxon>
        <taxon>Dikarya</taxon>
        <taxon>Ascomycota</taxon>
        <taxon>Pezizomycotina</taxon>
        <taxon>Eurotiomycetes</taxon>
        <taxon>Eurotiomycetidae</taxon>
        <taxon>Eurotiales</taxon>
        <taxon>Aspergillaceae</taxon>
        <taxon>Aspergillus</taxon>
        <taxon>Aspergillus subgen. Fumigati</taxon>
    </lineage>
</organism>
<dbReference type="AlphaFoldDB" id="A0A8H4HAC5"/>
<evidence type="ECO:0000256" key="6">
    <source>
        <dbReference type="ARBA" id="ARBA00023242"/>
    </source>
</evidence>
<evidence type="ECO:0000256" key="5">
    <source>
        <dbReference type="ARBA" id="ARBA00023163"/>
    </source>
</evidence>
<evidence type="ECO:0000313" key="9">
    <source>
        <dbReference type="Proteomes" id="UP000653565"/>
    </source>
</evidence>
<comment type="caution">
    <text evidence="8">The sequence shown here is derived from an EMBL/GenBank/DDBJ whole genome shotgun (WGS) entry which is preliminary data.</text>
</comment>
<dbReference type="Pfam" id="PF00172">
    <property type="entry name" value="Zn_clus"/>
    <property type="match status" value="1"/>
</dbReference>
<sequence length="652" mass="73317">MSTPFRRRNGRKAACEACRRRKLACDHSYPTCQRCRKLSIKCVYFERSVADTRVDKITEDVGQTAGPSRDRVHAPYASENRRVPQQTTTVIDSPTEYLGPTSFTSVFMEHGDRFELENAVSALGSQADRVTDPDLRSIPQPNSAVDRQRLQLGAEVLKQIPGERDCSTLFSKHVNPNDGWIRLAAHHSSERMWNAFRPALTRRSTDDLLTLAAHISANSKATLRGEQDPQAWLASFTGRQMRWETLGILYTYWAFGAISSSPESEAVSRYCQEHPSVMGPKQLMAHLKHYASLCIDLCRQLGSVNVLFVYLLYKHNILEGILNGDKSLSCWMQHGELVAVTTSIGLHRELTAASKQPTLQHEMKRRVFAAVFNIDKVISTFTGRPPMLSQACSSTSLPLDLSDEALLSGDLLAAAAELDSHGWNKYGRIYSTTILRSRTMFARIRHEILELVQASLDAPSEQLVERAMRLKQRTHDTYMQLPQSIIFSSSKVDSADIPGYDLYAQILTNLESLLNLFLLERLLTRQKTNATQGLITAMSYAVPPSGILCLELLRSEYIVHIPRSDIIQNLSLLVAYLDWIQPLASCGDTVSFIRRILGRCLDRILNVPPVLGFQQPIPDALFDRPFSEEGAVTDLPHLELLNTFDWIDWDGV</sequence>
<keyword evidence="6" id="KW-0539">Nucleus</keyword>
<dbReference type="InterPro" id="IPR050613">
    <property type="entry name" value="Sec_Metabolite_Reg"/>
</dbReference>
<dbReference type="InterPro" id="IPR001138">
    <property type="entry name" value="Zn2Cys6_DnaBD"/>
</dbReference>
<feature type="domain" description="Zn(2)-C6 fungal-type" evidence="7">
    <location>
        <begin position="14"/>
        <end position="44"/>
    </location>
</feature>
<protein>
    <recommendedName>
        <fullName evidence="7">Zn(2)-C6 fungal-type domain-containing protein</fullName>
    </recommendedName>
</protein>
<dbReference type="PROSITE" id="PS50048">
    <property type="entry name" value="ZN2_CY6_FUNGAL_2"/>
    <property type="match status" value="1"/>
</dbReference>
<dbReference type="SUPFAM" id="SSF57701">
    <property type="entry name" value="Zn2/Cys6 DNA-binding domain"/>
    <property type="match status" value="1"/>
</dbReference>
<dbReference type="SMART" id="SM00066">
    <property type="entry name" value="GAL4"/>
    <property type="match status" value="1"/>
</dbReference>
<dbReference type="GO" id="GO:0008270">
    <property type="term" value="F:zinc ion binding"/>
    <property type="evidence" value="ECO:0007669"/>
    <property type="project" value="InterPro"/>
</dbReference>
<keyword evidence="2" id="KW-0479">Metal-binding</keyword>
<dbReference type="Gene3D" id="4.10.240.10">
    <property type="entry name" value="Zn(2)-C6 fungal-type DNA-binding domain"/>
    <property type="match status" value="1"/>
</dbReference>
<proteinExistence type="predicted"/>
<dbReference type="PANTHER" id="PTHR31001:SF40">
    <property type="entry name" value="ZN(II)2CYS6 TRANSCRIPTION FACTOR (EUROFUNG)"/>
    <property type="match status" value="1"/>
</dbReference>
<dbReference type="GO" id="GO:0003677">
    <property type="term" value="F:DNA binding"/>
    <property type="evidence" value="ECO:0007669"/>
    <property type="project" value="UniProtKB-KW"/>
</dbReference>